<evidence type="ECO:0000259" key="1">
    <source>
        <dbReference type="Pfam" id="PF00501"/>
    </source>
</evidence>
<dbReference type="Pfam" id="PF13193">
    <property type="entry name" value="AMP-binding_C"/>
    <property type="match status" value="1"/>
</dbReference>
<evidence type="ECO:0000313" key="3">
    <source>
        <dbReference type="EMBL" id="MDO1535741.1"/>
    </source>
</evidence>
<dbReference type="InterPro" id="IPR050237">
    <property type="entry name" value="ATP-dep_AMP-bd_enzyme"/>
</dbReference>
<feature type="domain" description="AMP-dependent synthetase/ligase" evidence="1">
    <location>
        <begin position="12"/>
        <end position="374"/>
    </location>
</feature>
<accession>A0ABT8S9Z2</accession>
<dbReference type="Pfam" id="PF00501">
    <property type="entry name" value="AMP-binding"/>
    <property type="match status" value="1"/>
</dbReference>
<keyword evidence="3" id="KW-0436">Ligase</keyword>
<dbReference type="Gene3D" id="3.30.300.30">
    <property type="match status" value="1"/>
</dbReference>
<reference evidence="3" key="1">
    <citation type="submission" date="2023-06" db="EMBL/GenBank/DDBJ databases">
        <authorList>
            <person name="Jiang Y."/>
            <person name="Liu Q."/>
        </authorList>
    </citation>
    <scope>NUCLEOTIDE SEQUENCE</scope>
    <source>
        <strain evidence="3">CGMCC 1.12090</strain>
    </source>
</reference>
<gene>
    <name evidence="3" type="ORF">Q2T77_26000</name>
</gene>
<dbReference type="NCBIfam" id="NF004837">
    <property type="entry name" value="PRK06187.1"/>
    <property type="match status" value="1"/>
</dbReference>
<dbReference type="Proteomes" id="UP001169027">
    <property type="component" value="Unassembled WGS sequence"/>
</dbReference>
<protein>
    <submittedName>
        <fullName evidence="3">Long-chain-fatty-acid--CoA ligase</fullName>
        <ecNumber evidence="3">6.2.1.3</ecNumber>
    </submittedName>
</protein>
<dbReference type="PANTHER" id="PTHR43767">
    <property type="entry name" value="LONG-CHAIN-FATTY-ACID--COA LIGASE"/>
    <property type="match status" value="1"/>
</dbReference>
<dbReference type="PANTHER" id="PTHR43767:SF1">
    <property type="entry name" value="NONRIBOSOMAL PEPTIDE SYNTHASE PES1 (EUROFUNG)-RELATED"/>
    <property type="match status" value="1"/>
</dbReference>
<dbReference type="EMBL" id="JAUKVY010000022">
    <property type="protein sequence ID" value="MDO1535741.1"/>
    <property type="molecule type" value="Genomic_DNA"/>
</dbReference>
<sequence length="523" mass="57353">MNMDDRTLIDSLRRQLRERPDALAYRRGERKLSFADVERATNRIANALAAMGVGRDSRVAVLTKHHIETLLLTLAACKLGAVCMPVNWRLAAPEIAYILKNGEAPFLMADQAFIATVRAAGLDSVRTLVCTEQAHDGLQSFEDWYAGHDDSFKPVDADTHDAALQLYSSGTTGLPKGIVLSHAGLLSTSRVVAKEWEFDQRRVLGNPLPVFHVAGMTMLLLTLYTGGQTSAYSEFDPAGYIRAIGEHGITHTFIVPAMILFMLQSPEVKQGDYGRLQLIAYGGSPVSETTLQQAFEAFGCNFLQVYGLTEVSGPATFLMPADHRAGDAELLRSAGRPIGGGRLRIVDPVTLQDLPEGEVGEIWIESDRNLKEYWRNPEATAAAYPEGRNANGGWFRSGDGGYLKGGYLYINDRIKDMILSGGENIYPAEVENVLMKHPAVADGAIIGVPDATWGEAVKACVVPRPGMAVTEREIIDFMRANLAHYKCPKSIDIVAELPRNPSGKVLKRLLREPYWRGRTRAIA</sequence>
<dbReference type="InterPro" id="IPR000873">
    <property type="entry name" value="AMP-dep_synth/lig_dom"/>
</dbReference>
<evidence type="ECO:0000259" key="2">
    <source>
        <dbReference type="Pfam" id="PF13193"/>
    </source>
</evidence>
<dbReference type="EC" id="6.2.1.3" evidence="3"/>
<name>A0ABT8S9Z2_9BURK</name>
<feature type="domain" description="AMP-binding enzyme C-terminal" evidence="2">
    <location>
        <begin position="429"/>
        <end position="504"/>
    </location>
</feature>
<evidence type="ECO:0000313" key="4">
    <source>
        <dbReference type="Proteomes" id="UP001169027"/>
    </source>
</evidence>
<organism evidence="3 4">
    <name type="scientific">Variovorax ginsengisoli</name>
    <dbReference type="NCBI Taxonomy" id="363844"/>
    <lineage>
        <taxon>Bacteria</taxon>
        <taxon>Pseudomonadati</taxon>
        <taxon>Pseudomonadota</taxon>
        <taxon>Betaproteobacteria</taxon>
        <taxon>Burkholderiales</taxon>
        <taxon>Comamonadaceae</taxon>
        <taxon>Variovorax</taxon>
    </lineage>
</organism>
<dbReference type="SUPFAM" id="SSF56801">
    <property type="entry name" value="Acetyl-CoA synthetase-like"/>
    <property type="match status" value="1"/>
</dbReference>
<dbReference type="GO" id="GO:0004467">
    <property type="term" value="F:long-chain fatty acid-CoA ligase activity"/>
    <property type="evidence" value="ECO:0007669"/>
    <property type="project" value="UniProtKB-EC"/>
</dbReference>
<comment type="caution">
    <text evidence="3">The sequence shown here is derived from an EMBL/GenBank/DDBJ whole genome shotgun (WGS) entry which is preliminary data.</text>
</comment>
<keyword evidence="4" id="KW-1185">Reference proteome</keyword>
<dbReference type="Gene3D" id="3.40.50.12780">
    <property type="entry name" value="N-terminal domain of ligase-like"/>
    <property type="match status" value="1"/>
</dbReference>
<dbReference type="RefSeq" id="WP_301813557.1">
    <property type="nucleotide sequence ID" value="NZ_JAUJZH010000022.1"/>
</dbReference>
<dbReference type="InterPro" id="IPR045851">
    <property type="entry name" value="AMP-bd_C_sf"/>
</dbReference>
<dbReference type="InterPro" id="IPR042099">
    <property type="entry name" value="ANL_N_sf"/>
</dbReference>
<proteinExistence type="predicted"/>
<dbReference type="InterPro" id="IPR025110">
    <property type="entry name" value="AMP-bd_C"/>
</dbReference>